<organism evidence="1 2">
    <name type="scientific">Thalassotalea insulae</name>
    <dbReference type="NCBI Taxonomy" id="2056778"/>
    <lineage>
        <taxon>Bacteria</taxon>
        <taxon>Pseudomonadati</taxon>
        <taxon>Pseudomonadota</taxon>
        <taxon>Gammaproteobacteria</taxon>
        <taxon>Alteromonadales</taxon>
        <taxon>Colwelliaceae</taxon>
        <taxon>Thalassotalea</taxon>
    </lineage>
</organism>
<proteinExistence type="predicted"/>
<gene>
    <name evidence="1" type="ORF">tinsulaeT_29850</name>
</gene>
<dbReference type="NCBIfam" id="NF046101">
    <property type="entry name" value="PA3496_fam"/>
    <property type="match status" value="1"/>
</dbReference>
<protein>
    <submittedName>
        <fullName evidence="1">Uncharacterized protein</fullName>
    </submittedName>
</protein>
<dbReference type="RefSeq" id="WP_284245566.1">
    <property type="nucleotide sequence ID" value="NZ_BSST01000001.1"/>
</dbReference>
<evidence type="ECO:0000313" key="1">
    <source>
        <dbReference type="EMBL" id="GLX79645.1"/>
    </source>
</evidence>
<dbReference type="Proteomes" id="UP001157186">
    <property type="component" value="Unassembled WGS sequence"/>
</dbReference>
<evidence type="ECO:0000313" key="2">
    <source>
        <dbReference type="Proteomes" id="UP001157186"/>
    </source>
</evidence>
<dbReference type="EMBL" id="BSST01000001">
    <property type="protein sequence ID" value="GLX79645.1"/>
    <property type="molecule type" value="Genomic_DNA"/>
</dbReference>
<dbReference type="InterPro" id="IPR058059">
    <property type="entry name" value="PA3496-like"/>
</dbReference>
<comment type="caution">
    <text evidence="1">The sequence shown here is derived from an EMBL/GenBank/DDBJ whole genome shotgun (WGS) entry which is preliminary data.</text>
</comment>
<name>A0ABQ6GYR7_9GAMM</name>
<keyword evidence="2" id="KW-1185">Reference proteome</keyword>
<accession>A0ABQ6GYR7</accession>
<reference evidence="1 2" key="1">
    <citation type="submission" date="2023-03" db="EMBL/GenBank/DDBJ databases">
        <title>Draft genome sequence of Thalassotalea insulae KCTC 62186T.</title>
        <authorList>
            <person name="Sawabe T."/>
        </authorList>
    </citation>
    <scope>NUCLEOTIDE SEQUENCE [LARGE SCALE GENOMIC DNA]</scope>
    <source>
        <strain evidence="1 2">KCTC 62186</strain>
    </source>
</reference>
<sequence length="57" mass="6711">MTYDDSDALNDGDIDNELDADIDIDTVEQKDAKVRKRIDDLLERKRLRELLDDSDDW</sequence>